<keyword evidence="9 10" id="KW-0413">Isomerase</keyword>
<evidence type="ECO:0000256" key="2">
    <source>
        <dbReference type="ARBA" id="ARBA00004664"/>
    </source>
</evidence>
<keyword evidence="7 10" id="KW-0822">Tryptophan biosynthesis</keyword>
<dbReference type="GO" id="GO:0004640">
    <property type="term" value="F:phosphoribosylanthranilate isomerase activity"/>
    <property type="evidence" value="ECO:0007669"/>
    <property type="project" value="UniProtKB-UniRule"/>
</dbReference>
<dbReference type="EC" id="5.3.1.24" evidence="4 10"/>
<dbReference type="Gene3D" id="3.20.20.70">
    <property type="entry name" value="Aldolase class I"/>
    <property type="match status" value="1"/>
</dbReference>
<dbReference type="AlphaFoldDB" id="A0A345PD49"/>
<comment type="pathway">
    <text evidence="2 10">Amino-acid biosynthesis; L-tryptophan biosynthesis; L-tryptophan from chorismate: step 3/5.</text>
</comment>
<protein>
    <recommendedName>
        <fullName evidence="5 10">N-(5'-phosphoribosyl)anthranilate isomerase</fullName>
        <shortName evidence="10">PRAI</shortName>
        <ecNumber evidence="4 10">5.3.1.24</ecNumber>
    </recommendedName>
</protein>
<proteinExistence type="inferred from homology"/>
<dbReference type="Pfam" id="PF00697">
    <property type="entry name" value="PRAI"/>
    <property type="match status" value="1"/>
</dbReference>
<feature type="domain" description="N-(5'phosphoribosyl) anthranilate isomerase (PRAI)" evidence="11">
    <location>
        <begin position="3"/>
        <end position="194"/>
    </location>
</feature>
<evidence type="ECO:0000256" key="5">
    <source>
        <dbReference type="ARBA" id="ARBA00022272"/>
    </source>
</evidence>
<evidence type="ECO:0000256" key="8">
    <source>
        <dbReference type="ARBA" id="ARBA00023141"/>
    </source>
</evidence>
<dbReference type="FunFam" id="3.20.20.70:FF:000075">
    <property type="entry name" value="Tryptophan biosynthesis protein TRP1"/>
    <property type="match status" value="1"/>
</dbReference>
<dbReference type="PANTHER" id="PTHR42894:SF1">
    <property type="entry name" value="N-(5'-PHOSPHORIBOSYL)ANTHRANILATE ISOMERASE"/>
    <property type="match status" value="1"/>
</dbReference>
<dbReference type="InterPro" id="IPR011060">
    <property type="entry name" value="RibuloseP-bd_barrel"/>
</dbReference>
<evidence type="ECO:0000256" key="6">
    <source>
        <dbReference type="ARBA" id="ARBA00022605"/>
    </source>
</evidence>
<name>A0A345PD49_9BACI</name>
<dbReference type="GO" id="GO:0000162">
    <property type="term" value="P:L-tryptophan biosynthetic process"/>
    <property type="evidence" value="ECO:0007669"/>
    <property type="project" value="UniProtKB-UniRule"/>
</dbReference>
<dbReference type="SUPFAM" id="SSF51366">
    <property type="entry name" value="Ribulose-phoshate binding barrel"/>
    <property type="match status" value="1"/>
</dbReference>
<evidence type="ECO:0000259" key="11">
    <source>
        <dbReference type="Pfam" id="PF00697"/>
    </source>
</evidence>
<gene>
    <name evidence="10" type="primary">trpF</name>
    <name evidence="12" type="ORF">CUC15_02565</name>
</gene>
<keyword evidence="8 10" id="KW-0057">Aromatic amino acid biosynthesis</keyword>
<dbReference type="CDD" id="cd00405">
    <property type="entry name" value="PRAI"/>
    <property type="match status" value="1"/>
</dbReference>
<dbReference type="OrthoDB" id="9786954at2"/>
<keyword evidence="13" id="KW-1185">Reference proteome</keyword>
<evidence type="ECO:0000256" key="10">
    <source>
        <dbReference type="HAMAP-Rule" id="MF_00135"/>
    </source>
</evidence>
<comment type="similarity">
    <text evidence="3 10">Belongs to the TrpF family.</text>
</comment>
<sequence length="204" mass="22062">MLVKICGISTKEAAEAVLASGADFIGFVFAESKRRISPEAASDIVRLVPSSVKKVGVFVNETVDNMIAIAELVGLDYIQLHGEEPAEVAKSLPYKVIKAFSITKENVSSIKSYPCDYYLLDSPKAEYHGGNGITFDWRMIEQLSIPTQKILLAGGLNADNITEAIRLAHPAGVDVSSGVETNGIKDNKKIKQFITIAKGYKTKA</sequence>
<evidence type="ECO:0000313" key="12">
    <source>
        <dbReference type="EMBL" id="AXI07929.1"/>
    </source>
</evidence>
<dbReference type="UniPathway" id="UPA00035">
    <property type="reaction ID" value="UER00042"/>
</dbReference>
<dbReference type="NCBIfam" id="NF002300">
    <property type="entry name" value="PRK01222.1-7"/>
    <property type="match status" value="1"/>
</dbReference>
<dbReference type="InterPro" id="IPR044643">
    <property type="entry name" value="TrpF_fam"/>
</dbReference>
<evidence type="ECO:0000256" key="4">
    <source>
        <dbReference type="ARBA" id="ARBA00012572"/>
    </source>
</evidence>
<dbReference type="InterPro" id="IPR013785">
    <property type="entry name" value="Aldolase_TIM"/>
</dbReference>
<reference evidence="13" key="1">
    <citation type="submission" date="2017-11" db="EMBL/GenBank/DDBJ databases">
        <authorList>
            <person name="Zhu W."/>
        </authorList>
    </citation>
    <scope>NUCLEOTIDE SEQUENCE [LARGE SCALE GENOMIC DNA]</scope>
    <source>
        <strain evidence="13">160</strain>
    </source>
</reference>
<evidence type="ECO:0000256" key="1">
    <source>
        <dbReference type="ARBA" id="ARBA00001164"/>
    </source>
</evidence>
<evidence type="ECO:0000256" key="9">
    <source>
        <dbReference type="ARBA" id="ARBA00023235"/>
    </source>
</evidence>
<dbReference type="InterPro" id="IPR001240">
    <property type="entry name" value="PRAI_dom"/>
</dbReference>
<dbReference type="Proteomes" id="UP000253908">
    <property type="component" value="Chromosome"/>
</dbReference>
<organism evidence="12 13">
    <name type="scientific">Oceanobacillus zhaokaii</name>
    <dbReference type="NCBI Taxonomy" id="2052660"/>
    <lineage>
        <taxon>Bacteria</taxon>
        <taxon>Bacillati</taxon>
        <taxon>Bacillota</taxon>
        <taxon>Bacilli</taxon>
        <taxon>Bacillales</taxon>
        <taxon>Bacillaceae</taxon>
        <taxon>Oceanobacillus</taxon>
    </lineage>
</organism>
<dbReference type="PANTHER" id="PTHR42894">
    <property type="entry name" value="N-(5'-PHOSPHORIBOSYL)ANTHRANILATE ISOMERASE"/>
    <property type="match status" value="1"/>
</dbReference>
<accession>A0A345PD49</accession>
<dbReference type="RefSeq" id="WP_114915223.1">
    <property type="nucleotide sequence ID" value="NZ_CP024848.1"/>
</dbReference>
<dbReference type="EMBL" id="CP024848">
    <property type="protein sequence ID" value="AXI07929.1"/>
    <property type="molecule type" value="Genomic_DNA"/>
</dbReference>
<comment type="catalytic activity">
    <reaction evidence="1 10">
        <text>N-(5-phospho-beta-D-ribosyl)anthranilate = 1-(2-carboxyphenylamino)-1-deoxy-D-ribulose 5-phosphate</text>
        <dbReference type="Rhea" id="RHEA:21540"/>
        <dbReference type="ChEBI" id="CHEBI:18277"/>
        <dbReference type="ChEBI" id="CHEBI:58613"/>
        <dbReference type="EC" id="5.3.1.24"/>
    </reaction>
</comment>
<dbReference type="KEGG" id="ocn:CUC15_02565"/>
<evidence type="ECO:0000256" key="7">
    <source>
        <dbReference type="ARBA" id="ARBA00022822"/>
    </source>
</evidence>
<evidence type="ECO:0000313" key="13">
    <source>
        <dbReference type="Proteomes" id="UP000253908"/>
    </source>
</evidence>
<evidence type="ECO:0000256" key="3">
    <source>
        <dbReference type="ARBA" id="ARBA00007571"/>
    </source>
</evidence>
<dbReference type="HAMAP" id="MF_00135">
    <property type="entry name" value="PRAI"/>
    <property type="match status" value="1"/>
</dbReference>
<keyword evidence="6 10" id="KW-0028">Amino-acid biosynthesis</keyword>